<organism evidence="2 3">
    <name type="scientific">Triticum turgidum subsp. durum</name>
    <name type="common">Durum wheat</name>
    <name type="synonym">Triticum durum</name>
    <dbReference type="NCBI Taxonomy" id="4567"/>
    <lineage>
        <taxon>Eukaryota</taxon>
        <taxon>Viridiplantae</taxon>
        <taxon>Streptophyta</taxon>
        <taxon>Embryophyta</taxon>
        <taxon>Tracheophyta</taxon>
        <taxon>Spermatophyta</taxon>
        <taxon>Magnoliopsida</taxon>
        <taxon>Liliopsida</taxon>
        <taxon>Poales</taxon>
        <taxon>Poaceae</taxon>
        <taxon>BOP clade</taxon>
        <taxon>Pooideae</taxon>
        <taxon>Triticodae</taxon>
        <taxon>Triticeae</taxon>
        <taxon>Triticinae</taxon>
        <taxon>Triticum</taxon>
    </lineage>
</organism>
<dbReference type="OMA" id="CITELNG"/>
<dbReference type="Pfam" id="PF08268">
    <property type="entry name" value="FBA_3"/>
    <property type="match status" value="1"/>
</dbReference>
<dbReference type="Gramene" id="TRITD6Bv1G023150.1">
    <property type="protein sequence ID" value="TRITD6Bv1G023150.1"/>
    <property type="gene ID" value="TRITD6Bv1G023150"/>
</dbReference>
<evidence type="ECO:0000313" key="2">
    <source>
        <dbReference type="EMBL" id="VAI54053.1"/>
    </source>
</evidence>
<dbReference type="SUPFAM" id="SSF50969">
    <property type="entry name" value="YVTN repeat-like/Quinoprotein amine dehydrogenase"/>
    <property type="match status" value="1"/>
</dbReference>
<dbReference type="InterPro" id="IPR017451">
    <property type="entry name" value="F-box-assoc_interact_dom"/>
</dbReference>
<proteinExistence type="predicted"/>
<keyword evidence="3" id="KW-1185">Reference proteome</keyword>
<dbReference type="AlphaFoldDB" id="A0A9R0YEQ5"/>
<dbReference type="PANTHER" id="PTHR31111">
    <property type="entry name" value="BNAA05G37150D PROTEIN-RELATED"/>
    <property type="match status" value="1"/>
</dbReference>
<dbReference type="InterPro" id="IPR013187">
    <property type="entry name" value="F-box-assoc_dom_typ3"/>
</dbReference>
<dbReference type="NCBIfam" id="TIGR01640">
    <property type="entry name" value="F_box_assoc_1"/>
    <property type="match status" value="1"/>
</dbReference>
<accession>A0A9R0YEQ5</accession>
<dbReference type="Proteomes" id="UP000324705">
    <property type="component" value="Chromosome 6B"/>
</dbReference>
<sequence>MDMDGNVVKVIKDGGSIGLLSTSMDGIVCVTDAYSEDAHVIDLATGDVLVDCPKSRPKSRGGMLTCFCGFGRAVPSGMYKVLRLWSDKTCEVLTVGEDIEWRWMESSPTKISSPLAVNGNIYFLISWYLDCDCLVCFELESEQWKEPIKGPMSTMDSGPWSRSGKVCITELNGSLCVVRLVEQMTIWLMTESNEDRWIKMYTVTMAPSTYCARPLWVTRDGGKLIFYSWLHGQAPVLQVYDPRSETCSTLRELEYDVEVIRLCSLQLNRFVMRKI</sequence>
<dbReference type="PANTHER" id="PTHR31111:SF136">
    <property type="entry name" value="F-BOX ASSOCIATED DOMAIN-CONTAINING PROTEIN"/>
    <property type="match status" value="1"/>
</dbReference>
<feature type="domain" description="F-box associated beta-propeller type 3" evidence="1">
    <location>
        <begin position="21"/>
        <end position="248"/>
    </location>
</feature>
<dbReference type="EMBL" id="LT934122">
    <property type="protein sequence ID" value="VAI54053.1"/>
    <property type="molecule type" value="Genomic_DNA"/>
</dbReference>
<reference evidence="2 3" key="1">
    <citation type="submission" date="2017-09" db="EMBL/GenBank/DDBJ databases">
        <authorList>
            <consortium name="International Durum Wheat Genome Sequencing Consortium (IDWGSC)"/>
            <person name="Milanesi L."/>
        </authorList>
    </citation>
    <scope>NUCLEOTIDE SEQUENCE [LARGE SCALE GENOMIC DNA]</scope>
    <source>
        <strain evidence="3">cv. Svevo</strain>
    </source>
</reference>
<name>A0A9R0YEQ5_TRITD</name>
<gene>
    <name evidence="2" type="ORF">TRITD_6Bv1G023150</name>
</gene>
<protein>
    <recommendedName>
        <fullName evidence="1">F-box associated beta-propeller type 3 domain-containing protein</fullName>
    </recommendedName>
</protein>
<evidence type="ECO:0000313" key="3">
    <source>
        <dbReference type="Proteomes" id="UP000324705"/>
    </source>
</evidence>
<dbReference type="InterPro" id="IPR011044">
    <property type="entry name" value="Quino_amine_DH_bsu"/>
</dbReference>
<evidence type="ECO:0000259" key="1">
    <source>
        <dbReference type="Pfam" id="PF08268"/>
    </source>
</evidence>